<evidence type="ECO:0000313" key="3">
    <source>
        <dbReference type="Proteomes" id="UP001165160"/>
    </source>
</evidence>
<dbReference type="AlphaFoldDB" id="A0A9W7BCV5"/>
<evidence type="ECO:0000256" key="1">
    <source>
        <dbReference type="SAM" id="Coils"/>
    </source>
</evidence>
<dbReference type="EMBL" id="BRXX01000058">
    <property type="protein sequence ID" value="GMH86251.1"/>
    <property type="molecule type" value="Genomic_DNA"/>
</dbReference>
<keyword evidence="1" id="KW-0175">Coiled coil</keyword>
<organism evidence="2 3">
    <name type="scientific">Triparma verrucosa</name>
    <dbReference type="NCBI Taxonomy" id="1606542"/>
    <lineage>
        <taxon>Eukaryota</taxon>
        <taxon>Sar</taxon>
        <taxon>Stramenopiles</taxon>
        <taxon>Ochrophyta</taxon>
        <taxon>Bolidophyceae</taxon>
        <taxon>Parmales</taxon>
        <taxon>Triparmaceae</taxon>
        <taxon>Triparma</taxon>
    </lineage>
</organism>
<protein>
    <submittedName>
        <fullName evidence="2">Uncharacterized protein</fullName>
    </submittedName>
</protein>
<keyword evidence="3" id="KW-1185">Reference proteome</keyword>
<gene>
    <name evidence="2" type="ORF">TrVE_jg9111</name>
</gene>
<feature type="coiled-coil region" evidence="1">
    <location>
        <begin position="5"/>
        <end position="39"/>
    </location>
</feature>
<accession>A0A9W7BCV5</accession>
<comment type="caution">
    <text evidence="2">The sequence shown here is derived from an EMBL/GenBank/DDBJ whole genome shotgun (WGS) entry which is preliminary data.</text>
</comment>
<feature type="coiled-coil region" evidence="1">
    <location>
        <begin position="98"/>
        <end position="161"/>
    </location>
</feature>
<sequence>MARLNDDERNELDLLRIENEALRTNINRLSIRLEKQELASSPASSPGKAQINDPNAMEELQSMMVSIQMAKEEALKHGSDDSSREKLINDIHYLHSLLVKARDERKEMSAKIESLKSTVKQQKESYEKLQARRTHDKVIFVEMLKRERQSFEEKLVENDRKVLWFEQEMRKVGTWARERQQDYNEGAGILAKAIVDAKEETVVVANEHNLDLAAELESLRYEANELLSK</sequence>
<reference evidence="3" key="1">
    <citation type="journal article" date="2023" name="Commun. Biol.">
        <title>Genome analysis of Parmales, the sister group of diatoms, reveals the evolutionary specialization of diatoms from phago-mixotrophs to photoautotrophs.</title>
        <authorList>
            <person name="Ban H."/>
            <person name="Sato S."/>
            <person name="Yoshikawa S."/>
            <person name="Yamada K."/>
            <person name="Nakamura Y."/>
            <person name="Ichinomiya M."/>
            <person name="Sato N."/>
            <person name="Blanc-Mathieu R."/>
            <person name="Endo H."/>
            <person name="Kuwata A."/>
            <person name="Ogata H."/>
        </authorList>
    </citation>
    <scope>NUCLEOTIDE SEQUENCE [LARGE SCALE GENOMIC DNA]</scope>
    <source>
        <strain evidence="3">NIES 3699</strain>
    </source>
</reference>
<evidence type="ECO:0000313" key="2">
    <source>
        <dbReference type="EMBL" id="GMH86251.1"/>
    </source>
</evidence>
<proteinExistence type="predicted"/>
<name>A0A9W7BCV5_9STRA</name>
<dbReference type="Proteomes" id="UP001165160">
    <property type="component" value="Unassembled WGS sequence"/>
</dbReference>